<keyword evidence="2" id="KW-0805">Transcription regulation</keyword>
<dbReference type="PANTHER" id="PTHR30537:SF5">
    <property type="entry name" value="HTH-TYPE TRANSCRIPTIONAL ACTIVATOR TTDR-RELATED"/>
    <property type="match status" value="1"/>
</dbReference>
<dbReference type="Pfam" id="PF03466">
    <property type="entry name" value="LysR_substrate"/>
    <property type="match status" value="1"/>
</dbReference>
<keyword evidence="7" id="KW-1185">Reference proteome</keyword>
<dbReference type="RefSeq" id="WP_283757882.1">
    <property type="nucleotide sequence ID" value="NZ_JAQOSQ010000006.1"/>
</dbReference>
<dbReference type="InterPro" id="IPR005119">
    <property type="entry name" value="LysR_subst-bd"/>
</dbReference>
<evidence type="ECO:0000256" key="1">
    <source>
        <dbReference type="ARBA" id="ARBA00009437"/>
    </source>
</evidence>
<dbReference type="Proteomes" id="UP001232992">
    <property type="component" value="Unassembled WGS sequence"/>
</dbReference>
<evidence type="ECO:0000259" key="5">
    <source>
        <dbReference type="PROSITE" id="PS50931"/>
    </source>
</evidence>
<evidence type="ECO:0000256" key="3">
    <source>
        <dbReference type="ARBA" id="ARBA00023125"/>
    </source>
</evidence>
<dbReference type="PROSITE" id="PS50931">
    <property type="entry name" value="HTH_LYSR"/>
    <property type="match status" value="1"/>
</dbReference>
<keyword evidence="3" id="KW-0238">DNA-binding</keyword>
<evidence type="ECO:0000313" key="7">
    <source>
        <dbReference type="Proteomes" id="UP001232992"/>
    </source>
</evidence>
<organism evidence="6 7">
    <name type="scientific">Roseofilum casamattae BLCC-M143</name>
    <dbReference type="NCBI Taxonomy" id="3022442"/>
    <lineage>
        <taxon>Bacteria</taxon>
        <taxon>Bacillati</taxon>
        <taxon>Cyanobacteriota</taxon>
        <taxon>Cyanophyceae</taxon>
        <taxon>Desertifilales</taxon>
        <taxon>Desertifilaceae</taxon>
        <taxon>Roseofilum</taxon>
        <taxon>Roseofilum casamattae</taxon>
    </lineage>
</organism>
<accession>A0ABT7BVK6</accession>
<dbReference type="EMBL" id="JAQOSQ010000006">
    <property type="protein sequence ID" value="MDJ1183227.1"/>
    <property type="molecule type" value="Genomic_DNA"/>
</dbReference>
<dbReference type="SUPFAM" id="SSF53850">
    <property type="entry name" value="Periplasmic binding protein-like II"/>
    <property type="match status" value="1"/>
</dbReference>
<dbReference type="InterPro" id="IPR000847">
    <property type="entry name" value="LysR_HTH_N"/>
</dbReference>
<dbReference type="Pfam" id="PF00126">
    <property type="entry name" value="HTH_1"/>
    <property type="match status" value="1"/>
</dbReference>
<protein>
    <submittedName>
        <fullName evidence="6">LysR family transcriptional regulator</fullName>
    </submittedName>
</protein>
<keyword evidence="4" id="KW-0804">Transcription</keyword>
<dbReference type="Gene3D" id="1.10.10.10">
    <property type="entry name" value="Winged helix-like DNA-binding domain superfamily/Winged helix DNA-binding domain"/>
    <property type="match status" value="1"/>
</dbReference>
<evidence type="ECO:0000313" key="6">
    <source>
        <dbReference type="EMBL" id="MDJ1183227.1"/>
    </source>
</evidence>
<dbReference type="InterPro" id="IPR036388">
    <property type="entry name" value="WH-like_DNA-bd_sf"/>
</dbReference>
<comment type="similarity">
    <text evidence="1">Belongs to the LysR transcriptional regulatory family.</text>
</comment>
<sequence>MDKFESMRAFTQVVEQGGFAAAARKMQLSRSAVNKLVINLENNLGVQLLYRTTRQVILTDNGRAFYDRCLNILSSLEEAELAVTRQHQEPKGNLKINAPMSFGISFLGAQIAEFMARYTEINIQLTLEDRFIDPISEGYDLVIRLSDPLESPSLIVHSITNISRVICAAPSYLQARGIPDNLSDLTQHSCLHYGYLATGDRWPIVDREQEELVAINGVFCCNNGEILKEAAVNGLGIVLLPYFLVEQELKQGKLQAILPDYPARELTLSVIYPVNRHLSTKVQLFTQFLRDRFNGT</sequence>
<comment type="caution">
    <text evidence="6">The sequence shown here is derived from an EMBL/GenBank/DDBJ whole genome shotgun (WGS) entry which is preliminary data.</text>
</comment>
<feature type="domain" description="HTH lysR-type" evidence="5">
    <location>
        <begin position="1"/>
        <end position="59"/>
    </location>
</feature>
<dbReference type="SUPFAM" id="SSF46785">
    <property type="entry name" value="Winged helix' DNA-binding domain"/>
    <property type="match status" value="1"/>
</dbReference>
<dbReference type="CDD" id="cd08422">
    <property type="entry name" value="PBP2_CrgA_like"/>
    <property type="match status" value="1"/>
</dbReference>
<dbReference type="PANTHER" id="PTHR30537">
    <property type="entry name" value="HTH-TYPE TRANSCRIPTIONAL REGULATOR"/>
    <property type="match status" value="1"/>
</dbReference>
<evidence type="ECO:0000256" key="2">
    <source>
        <dbReference type="ARBA" id="ARBA00023015"/>
    </source>
</evidence>
<evidence type="ECO:0000256" key="4">
    <source>
        <dbReference type="ARBA" id="ARBA00023163"/>
    </source>
</evidence>
<dbReference type="InterPro" id="IPR036390">
    <property type="entry name" value="WH_DNA-bd_sf"/>
</dbReference>
<gene>
    <name evidence="6" type="ORF">PMH09_08460</name>
</gene>
<dbReference type="InterPro" id="IPR058163">
    <property type="entry name" value="LysR-type_TF_proteobact-type"/>
</dbReference>
<name>A0ABT7BVK6_9CYAN</name>
<reference evidence="6 7" key="1">
    <citation type="submission" date="2023-01" db="EMBL/GenBank/DDBJ databases">
        <title>Novel diversity within Roseofilum (Cyanobacteria; Desertifilaceae) from marine benthic mats with descriptions of four novel species.</title>
        <authorList>
            <person name="Wang Y."/>
            <person name="Berthold D.E."/>
            <person name="Hu J."/>
            <person name="Lefler F.W."/>
            <person name="Laughinghouse H.D. IV."/>
        </authorList>
    </citation>
    <scope>NUCLEOTIDE SEQUENCE [LARGE SCALE GENOMIC DNA]</scope>
    <source>
        <strain evidence="6 7">BLCC-M143</strain>
    </source>
</reference>
<dbReference type="Gene3D" id="3.40.190.290">
    <property type="match status" value="1"/>
</dbReference>
<proteinExistence type="inferred from homology"/>